<feature type="region of interest" description="C-terminal hotdog fold" evidence="5">
    <location>
        <begin position="1113"/>
        <end position="1269"/>
    </location>
</feature>
<dbReference type="Pfam" id="PF16197">
    <property type="entry name" value="KAsynt_C_assoc"/>
    <property type="match status" value="1"/>
</dbReference>
<dbReference type="SMART" id="SM00823">
    <property type="entry name" value="PKS_PP"/>
    <property type="match status" value="1"/>
</dbReference>
<dbReference type="InterPro" id="IPR050091">
    <property type="entry name" value="PKS_NRPS_Biosynth_Enz"/>
</dbReference>
<dbReference type="SUPFAM" id="SSF50129">
    <property type="entry name" value="GroES-like"/>
    <property type="match status" value="1"/>
</dbReference>
<feature type="domain" description="PKS/mFAS DH" evidence="9">
    <location>
        <begin position="950"/>
        <end position="1269"/>
    </location>
</feature>
<dbReference type="InterPro" id="IPR036291">
    <property type="entry name" value="NAD(P)-bd_dom_sf"/>
</dbReference>
<evidence type="ECO:0000313" key="11">
    <source>
        <dbReference type="Proteomes" id="UP000509510"/>
    </source>
</evidence>
<dbReference type="SUPFAM" id="SSF53901">
    <property type="entry name" value="Thiolase-like"/>
    <property type="match status" value="1"/>
</dbReference>
<keyword evidence="3" id="KW-0808">Transferase</keyword>
<feature type="active site" description="Proton acceptor; for dehydratase activity" evidence="5">
    <location>
        <position position="982"/>
    </location>
</feature>
<dbReference type="Pfam" id="PF14765">
    <property type="entry name" value="PS-DH"/>
    <property type="match status" value="1"/>
</dbReference>
<dbReference type="KEGG" id="trg:TRUGW13939_00300"/>
<dbReference type="InterPro" id="IPR049551">
    <property type="entry name" value="PKS_DH_C"/>
</dbReference>
<evidence type="ECO:0000259" key="7">
    <source>
        <dbReference type="PROSITE" id="PS50075"/>
    </source>
</evidence>
<dbReference type="GO" id="GO:0004312">
    <property type="term" value="F:fatty acid synthase activity"/>
    <property type="evidence" value="ECO:0007669"/>
    <property type="project" value="TreeGrafter"/>
</dbReference>
<dbReference type="RefSeq" id="XP_035339403.1">
    <property type="nucleotide sequence ID" value="XM_035483510.1"/>
</dbReference>
<name>A0A7H8QH05_TALRU</name>
<dbReference type="Proteomes" id="UP000509510">
    <property type="component" value="Chromosome I"/>
</dbReference>
<dbReference type="Gene3D" id="3.40.50.720">
    <property type="entry name" value="NAD(P)-binding Rossmann-like Domain"/>
    <property type="match status" value="2"/>
</dbReference>
<feature type="region of interest" description="Disordered" evidence="6">
    <location>
        <begin position="1"/>
        <end position="27"/>
    </location>
</feature>
<dbReference type="SUPFAM" id="SSF52151">
    <property type="entry name" value="FabD/lysophospholipase-like"/>
    <property type="match status" value="1"/>
</dbReference>
<dbReference type="PANTHER" id="PTHR43775">
    <property type="entry name" value="FATTY ACID SYNTHASE"/>
    <property type="match status" value="1"/>
</dbReference>
<dbReference type="SMART" id="SM00826">
    <property type="entry name" value="PKS_DH"/>
    <property type="match status" value="1"/>
</dbReference>
<dbReference type="InterPro" id="IPR020806">
    <property type="entry name" value="PKS_PP-bd"/>
</dbReference>
<dbReference type="EMBL" id="CP055898">
    <property type="protein sequence ID" value="QKX53224.1"/>
    <property type="molecule type" value="Genomic_DNA"/>
</dbReference>
<dbReference type="SMART" id="SM00822">
    <property type="entry name" value="PKS_KR"/>
    <property type="match status" value="1"/>
</dbReference>
<proteinExistence type="predicted"/>
<dbReference type="InterPro" id="IPR020843">
    <property type="entry name" value="ER"/>
</dbReference>
<dbReference type="SMART" id="SM00827">
    <property type="entry name" value="PKS_AT"/>
    <property type="match status" value="1"/>
</dbReference>
<evidence type="ECO:0000256" key="2">
    <source>
        <dbReference type="ARBA" id="ARBA00022553"/>
    </source>
</evidence>
<organism evidence="10 11">
    <name type="scientific">Talaromyces rugulosus</name>
    <name type="common">Penicillium rugulosum</name>
    <dbReference type="NCBI Taxonomy" id="121627"/>
    <lineage>
        <taxon>Eukaryota</taxon>
        <taxon>Fungi</taxon>
        <taxon>Dikarya</taxon>
        <taxon>Ascomycota</taxon>
        <taxon>Pezizomycotina</taxon>
        <taxon>Eurotiomycetes</taxon>
        <taxon>Eurotiomycetidae</taxon>
        <taxon>Eurotiales</taxon>
        <taxon>Trichocomaceae</taxon>
        <taxon>Talaromyces</taxon>
        <taxon>Talaromyces sect. Islandici</taxon>
    </lineage>
</organism>
<dbReference type="SMART" id="SM00825">
    <property type="entry name" value="PKS_KS"/>
    <property type="match status" value="1"/>
</dbReference>
<dbReference type="GO" id="GO:0016491">
    <property type="term" value="F:oxidoreductase activity"/>
    <property type="evidence" value="ECO:0007669"/>
    <property type="project" value="InterPro"/>
</dbReference>
<dbReference type="InterPro" id="IPR013968">
    <property type="entry name" value="PKS_KR"/>
</dbReference>
<dbReference type="InterPro" id="IPR049900">
    <property type="entry name" value="PKS_mFAS_DH"/>
</dbReference>
<dbReference type="InterPro" id="IPR016036">
    <property type="entry name" value="Malonyl_transacylase_ACP-bd"/>
</dbReference>
<dbReference type="PANTHER" id="PTHR43775:SF13">
    <property type="entry name" value="POLYKETIDE SYNTHASE 1"/>
    <property type="match status" value="1"/>
</dbReference>
<dbReference type="InterPro" id="IPR016039">
    <property type="entry name" value="Thiolase-like"/>
</dbReference>
<dbReference type="Pfam" id="PF21089">
    <property type="entry name" value="PKS_DH_N"/>
    <property type="match status" value="1"/>
</dbReference>
<dbReference type="InterPro" id="IPR013154">
    <property type="entry name" value="ADH-like_N"/>
</dbReference>
<dbReference type="Gene3D" id="3.40.47.10">
    <property type="match status" value="1"/>
</dbReference>
<dbReference type="InterPro" id="IPR020807">
    <property type="entry name" value="PKS_DH"/>
</dbReference>
<dbReference type="InterPro" id="IPR032821">
    <property type="entry name" value="PKS_assoc"/>
</dbReference>
<dbReference type="Gene3D" id="3.40.366.10">
    <property type="entry name" value="Malonyl-Coenzyme A Acyl Carrier Protein, domain 2"/>
    <property type="match status" value="1"/>
</dbReference>
<dbReference type="Gene3D" id="3.90.180.10">
    <property type="entry name" value="Medium-chain alcohol dehydrogenases, catalytic domain"/>
    <property type="match status" value="1"/>
</dbReference>
<dbReference type="InterPro" id="IPR001227">
    <property type="entry name" value="Ac_transferase_dom_sf"/>
</dbReference>
<keyword evidence="1" id="KW-0596">Phosphopantetheine</keyword>
<gene>
    <name evidence="10" type="ORF">TRUGW13939_00300</name>
</gene>
<dbReference type="InterPro" id="IPR042104">
    <property type="entry name" value="PKS_dehydratase_sf"/>
</dbReference>
<dbReference type="GO" id="GO:1901336">
    <property type="term" value="P:lactone biosynthetic process"/>
    <property type="evidence" value="ECO:0007669"/>
    <property type="project" value="UniProtKB-ARBA"/>
</dbReference>
<dbReference type="Gene3D" id="1.10.1200.10">
    <property type="entry name" value="ACP-like"/>
    <property type="match status" value="1"/>
</dbReference>
<sequence length="2281" mass="249975">MNSISDDPHMAGSDAISENGRGTSQDHDYTRQPIAIIGYGCRLPGQVSSPNDLWELCTRKRSGWSPIPKERFSSGAFHHPNASKLGTFNPAGGYFLHDDIARFDAPFFNITAQEATSMDPQQRLLLECSYEALESAGIAKESLAGRNVGVFVGGNFADYELNNVRDVETIPMYQSTGCAPSLQSNRISYFFDFRGPSFTVDTACSSSLVALHAAVQSLRTGESTETLVAGCRLNVMPDLFVSMSTSQLFNDEGRTYAFEERAKSGFARGEGAGVVLLKPLDAALRDKDPIRAVILNSGISQDGRTQGITMPNGHAQEELIRRVYREANIRPEDCGFVEMHGTGTKVGDPIEARAAHAALGAGRSAKNPLYIGSVKSNIGHLEGASGVIALIKAAMMLDNGLLLPNADFKKPNEDIPLQEWNMKVVTSTRPWPQGKKYISVSNYGFGGTNAHVVLERSPLISKEAATQKPSNTSSMEDPENKLIVISANDKESLQARIKDYGIYFEQRPEAFEKMLFGNFAYTVGSKLSHLSYRVALPATSLDELGIRLAQMKINPSRVLGDPRIGFVFTGQGAQWAEMGMSLVDKYPVFASAISQADLYLRHLGASFSLFEELRKVAAVSEIDSPHLSQPACTALQIALVVLLESWGIRPSSVVGHSSGEIAASFAAGVYDFECAISLAYHRGRMTSLLKQRYPNLQGGMIAVGASPEILRPILKMLRDGYANIACVNSPSSVTVSGDLAAVQELEQILQQKQLFNRRLKINVAYHSDHMKVIGEAYLQSIASIHPRSGSNCVKFYSSVLCKLVDHTMLDASYWVQNLTSPVLFPDALGQMCCGDEERPNLLVEVGPHSALKGPIMDTLKYLGSTGSKIGYTPTIVRNMNAHESLLNVAATAYVRGVAIDMNAINFPRSAAKNNWFLTDLPRYPWQHATRYWHEPRIAKKHRTRDGTLRNDILGVVANYSNDMEPTWRNIIRLDDIPWLRDHKMQGMVVYPLAGYVVMALEAAKVRAQQRNLSFTAYELREVVVESALILVDDVDMETTISLRPYDEGTRGSSDVWDEFKIHSWSSERGWTQHCRGHIKVRSKLGGDDIGVLPGRYSNDYTLSKQKDIEEASVNHIHKQHLYKVLSDLGASYGPTFQGLENCHADSHHSHADLYIRNTAALMPKGFQPQLTLQPAFLDGLLHLVWPILGQGRMDLETLYMPTLIKNATISCGCPSAPGDHVRIYGTGSPHLPSPEPTHFDLFATDTISSETLVILNGLVMTPIRDFGSQTTEMRKLCYKFQWQRLSTAHPHAMSLCNEPTQSHITIPVNHSLSDITIVSDTNTTTTRLETTNSIGPLRSDINMNRPTNGIMAIDDYPINHCSEAGIILNGYHDDGKREVDNLHHTLEDSKFIVVTFGLSDTGIATELVKFLNIGANYQQRMDTIEKSECVHKSVIIIQSPTTSLRNVTNDEFNSIQFILLNAASTLWVYQSSSPDSQMTIGLVRSVRSESMTKVATLGLETQDSCTALGMISHVLGLMWPSNGTEACPDFEFKAQGTELLVPRVVEDEVSNSFIHRETSNLAIATQQFYQPGRRFKLNIQNPGSLDTLYFADDSASPLSGTFVEVEVKATGINFKDIVVSMGQLNQPYIGVECSGIVTSIGREVIDVKVGQHVMCITEGSYSTYARCLSTSAAPVPDCLSLHEAATVPIVFCTAYYGLFDLGRLSTAERVLIHAGAGGVGQAAIQLAQTAGADIFVTVGNQEKKEFLMERYLIPEDRIFYSRDTSFGSAIRNATHNEGVDVVLNSLAGDLLRETWECIAPFGRFIEIGKADITKNTRLDMFKFEENVTFSSVDLTKVAKFRPRLMKRLLNDVCKLINGGSIKPIFPITKYRISEIETAFRTLQTGKNIGKAVVIPHPDDQVKAVLPKSSSRLLRPDATYILVGGTGGIGRSMAKWMSSKGARHIVLTSRNATSSNVIQTLMDQVAVAGTHIYVKACDISDSVSVEKLVKEGLIGLPPIRGVVHGAMVLRDTLFEQMTLEYFQDVAACKVEGAWNLHYSLANSPLDFFIALSSVAGVIGNRGQAAYSAANVFLDGFMDYRRSQNLPGTSIDLAAVTNAGYLANSDSTRQQEVLKNIGSATIDESEVLALLALAITGELTKTPLGHSITGLEVNGSLDSFWVHDAKFSVLRNAAESQQNNSTSQDVSLRAALKSATSTEDAVEQCYQRLVVKLADVLGLSPEDMDCSTRVSSLGLDSLVAIEVRNWIAREAEANVQVLELLSSESLMKLASLILAKSKLSLSV</sequence>
<evidence type="ECO:0000256" key="1">
    <source>
        <dbReference type="ARBA" id="ARBA00022450"/>
    </source>
</evidence>
<evidence type="ECO:0000313" key="10">
    <source>
        <dbReference type="EMBL" id="QKX53224.1"/>
    </source>
</evidence>
<protein>
    <submittedName>
        <fullName evidence="10">Uncharacterized protein</fullName>
    </submittedName>
</protein>
<dbReference type="CDD" id="cd00833">
    <property type="entry name" value="PKS"/>
    <property type="match status" value="1"/>
</dbReference>
<dbReference type="OrthoDB" id="329835at2759"/>
<evidence type="ECO:0000256" key="3">
    <source>
        <dbReference type="ARBA" id="ARBA00022679"/>
    </source>
</evidence>
<dbReference type="PROSITE" id="PS52019">
    <property type="entry name" value="PKS_MFAS_DH"/>
    <property type="match status" value="1"/>
</dbReference>
<dbReference type="PROSITE" id="PS00606">
    <property type="entry name" value="KS3_1"/>
    <property type="match status" value="1"/>
</dbReference>
<evidence type="ECO:0000256" key="4">
    <source>
        <dbReference type="ARBA" id="ARBA00023268"/>
    </source>
</evidence>
<dbReference type="InterPro" id="IPR011032">
    <property type="entry name" value="GroES-like_sf"/>
</dbReference>
<dbReference type="GO" id="GO:0004315">
    <property type="term" value="F:3-oxoacyl-[acyl-carrier-protein] synthase activity"/>
    <property type="evidence" value="ECO:0007669"/>
    <property type="project" value="InterPro"/>
</dbReference>
<evidence type="ECO:0000256" key="5">
    <source>
        <dbReference type="PROSITE-ProRule" id="PRU01363"/>
    </source>
</evidence>
<dbReference type="Pfam" id="PF13602">
    <property type="entry name" value="ADH_zinc_N_2"/>
    <property type="match status" value="1"/>
</dbReference>
<reference evidence="11" key="1">
    <citation type="submission" date="2020-06" db="EMBL/GenBank/DDBJ databases">
        <title>A chromosome-scale genome assembly of Talaromyces rugulosus W13939.</title>
        <authorList>
            <person name="Wang B."/>
            <person name="Guo L."/>
            <person name="Ye K."/>
            <person name="Wang L."/>
        </authorList>
    </citation>
    <scope>NUCLEOTIDE SEQUENCE [LARGE SCALE GENOMIC DNA]</scope>
    <source>
        <strain evidence="11">W13939</strain>
    </source>
</reference>
<dbReference type="InterPro" id="IPR014031">
    <property type="entry name" value="Ketoacyl_synth_C"/>
</dbReference>
<keyword evidence="4" id="KW-0511">Multifunctional enzyme</keyword>
<dbReference type="FunFam" id="3.40.50.720:FF:000209">
    <property type="entry name" value="Polyketide synthase Pks12"/>
    <property type="match status" value="1"/>
</dbReference>
<dbReference type="SMART" id="SM00829">
    <property type="entry name" value="PKS_ER"/>
    <property type="match status" value="1"/>
</dbReference>
<evidence type="ECO:0000256" key="6">
    <source>
        <dbReference type="SAM" id="MobiDB-lite"/>
    </source>
</evidence>
<dbReference type="SUPFAM" id="SSF47336">
    <property type="entry name" value="ACP-like"/>
    <property type="match status" value="1"/>
</dbReference>
<dbReference type="Pfam" id="PF23297">
    <property type="entry name" value="ACP_SdgA_C"/>
    <property type="match status" value="1"/>
</dbReference>
<dbReference type="Pfam" id="PF00109">
    <property type="entry name" value="ketoacyl-synt"/>
    <property type="match status" value="1"/>
</dbReference>
<evidence type="ECO:0000259" key="9">
    <source>
        <dbReference type="PROSITE" id="PS52019"/>
    </source>
</evidence>
<accession>A0A7H8QH05</accession>
<dbReference type="SUPFAM" id="SSF51735">
    <property type="entry name" value="NAD(P)-binding Rossmann-fold domains"/>
    <property type="match status" value="2"/>
</dbReference>
<dbReference type="InterPro" id="IPR014030">
    <property type="entry name" value="Ketoacyl_synth_N"/>
</dbReference>
<dbReference type="Gene3D" id="3.10.129.110">
    <property type="entry name" value="Polyketide synthase dehydratase"/>
    <property type="match status" value="1"/>
</dbReference>
<dbReference type="InterPro" id="IPR057326">
    <property type="entry name" value="KR_dom"/>
</dbReference>
<dbReference type="GeneID" id="55987815"/>
<dbReference type="Pfam" id="PF08240">
    <property type="entry name" value="ADH_N"/>
    <property type="match status" value="1"/>
</dbReference>
<dbReference type="SUPFAM" id="SSF55048">
    <property type="entry name" value="Probable ACP-binding domain of malonyl-CoA ACP transacylase"/>
    <property type="match status" value="1"/>
</dbReference>
<dbReference type="PROSITE" id="PS52004">
    <property type="entry name" value="KS3_2"/>
    <property type="match status" value="1"/>
</dbReference>
<dbReference type="CDD" id="cd05195">
    <property type="entry name" value="enoyl_red"/>
    <property type="match status" value="1"/>
</dbReference>
<dbReference type="Pfam" id="PF02801">
    <property type="entry name" value="Ketoacyl-synt_C"/>
    <property type="match status" value="1"/>
</dbReference>
<dbReference type="InterPro" id="IPR009081">
    <property type="entry name" value="PP-bd_ACP"/>
</dbReference>
<dbReference type="GO" id="GO:0030639">
    <property type="term" value="P:polyketide biosynthetic process"/>
    <property type="evidence" value="ECO:0007669"/>
    <property type="project" value="UniProtKB-ARBA"/>
</dbReference>
<dbReference type="GO" id="GO:0031177">
    <property type="term" value="F:phosphopantetheine binding"/>
    <property type="evidence" value="ECO:0007669"/>
    <property type="project" value="InterPro"/>
</dbReference>
<dbReference type="InterPro" id="IPR018201">
    <property type="entry name" value="Ketoacyl_synth_AS"/>
</dbReference>
<dbReference type="InterPro" id="IPR049552">
    <property type="entry name" value="PKS_DH_N"/>
</dbReference>
<dbReference type="InterPro" id="IPR056501">
    <property type="entry name" value="NAD-bd_HRPKS_sdrA"/>
</dbReference>
<feature type="domain" description="Carrier" evidence="7">
    <location>
        <begin position="2198"/>
        <end position="2275"/>
    </location>
</feature>
<dbReference type="Pfam" id="PF00698">
    <property type="entry name" value="Acyl_transf_1"/>
    <property type="match status" value="1"/>
</dbReference>
<dbReference type="InterPro" id="IPR020841">
    <property type="entry name" value="PKS_Beta-ketoAc_synthase_dom"/>
</dbReference>
<dbReference type="InterPro" id="IPR036736">
    <property type="entry name" value="ACP-like_sf"/>
</dbReference>
<dbReference type="InterPro" id="IPR016035">
    <property type="entry name" value="Acyl_Trfase/lysoPLipase"/>
</dbReference>
<dbReference type="InterPro" id="IPR006162">
    <property type="entry name" value="Ppantetheine_attach_site"/>
</dbReference>
<dbReference type="GO" id="GO:0006633">
    <property type="term" value="P:fatty acid biosynthetic process"/>
    <property type="evidence" value="ECO:0007669"/>
    <property type="project" value="InterPro"/>
</dbReference>
<feature type="domain" description="Ketosynthase family 3 (KS3)" evidence="8">
    <location>
        <begin position="31"/>
        <end position="456"/>
    </location>
</feature>
<dbReference type="Pfam" id="PF23114">
    <property type="entry name" value="NAD-bd_HRPKS_sdrA"/>
    <property type="match status" value="1"/>
</dbReference>
<dbReference type="Pfam" id="PF08659">
    <property type="entry name" value="KR"/>
    <property type="match status" value="1"/>
</dbReference>
<dbReference type="PROSITE" id="PS00012">
    <property type="entry name" value="PHOSPHOPANTETHEINE"/>
    <property type="match status" value="1"/>
</dbReference>
<keyword evidence="2" id="KW-0597">Phosphoprotein</keyword>
<keyword evidence="11" id="KW-1185">Reference proteome</keyword>
<feature type="region of interest" description="N-terminal hotdog fold" evidence="5">
    <location>
        <begin position="950"/>
        <end position="1085"/>
    </location>
</feature>
<evidence type="ECO:0000259" key="8">
    <source>
        <dbReference type="PROSITE" id="PS52004"/>
    </source>
</evidence>
<feature type="active site" description="Proton donor; for dehydratase activity" evidence="5">
    <location>
        <position position="1178"/>
    </location>
</feature>
<dbReference type="InterPro" id="IPR014043">
    <property type="entry name" value="Acyl_transferase_dom"/>
</dbReference>
<dbReference type="PROSITE" id="PS50075">
    <property type="entry name" value="CARRIER"/>
    <property type="match status" value="1"/>
</dbReference>